<keyword evidence="2" id="KW-1185">Reference proteome</keyword>
<evidence type="ECO:0000313" key="1">
    <source>
        <dbReference type="EMBL" id="KAL2751086.1"/>
    </source>
</evidence>
<proteinExistence type="predicted"/>
<comment type="caution">
    <text evidence="1">The sequence shown here is derived from an EMBL/GenBank/DDBJ whole genome shotgun (WGS) entry which is preliminary data.</text>
</comment>
<organism evidence="1 2">
    <name type="scientific">Vespula maculifrons</name>
    <name type="common">Eastern yellow jacket</name>
    <name type="synonym">Wasp</name>
    <dbReference type="NCBI Taxonomy" id="7453"/>
    <lineage>
        <taxon>Eukaryota</taxon>
        <taxon>Metazoa</taxon>
        <taxon>Ecdysozoa</taxon>
        <taxon>Arthropoda</taxon>
        <taxon>Hexapoda</taxon>
        <taxon>Insecta</taxon>
        <taxon>Pterygota</taxon>
        <taxon>Neoptera</taxon>
        <taxon>Endopterygota</taxon>
        <taxon>Hymenoptera</taxon>
        <taxon>Apocrita</taxon>
        <taxon>Aculeata</taxon>
        <taxon>Vespoidea</taxon>
        <taxon>Vespidae</taxon>
        <taxon>Vespinae</taxon>
        <taxon>Vespula</taxon>
    </lineage>
</organism>
<name>A0ABD2D138_VESMC</name>
<dbReference type="AlphaFoldDB" id="A0ABD2D138"/>
<accession>A0ABD2D138</accession>
<protein>
    <submittedName>
        <fullName evidence="1">Uncharacterized protein</fullName>
    </submittedName>
</protein>
<gene>
    <name evidence="1" type="ORF">V1477_000244</name>
</gene>
<evidence type="ECO:0000313" key="2">
    <source>
        <dbReference type="Proteomes" id="UP001607303"/>
    </source>
</evidence>
<reference evidence="1 2" key="1">
    <citation type="journal article" date="2024" name="Ann. Entomol. Soc. Am.">
        <title>Genomic analyses of the southern and eastern yellowjacket wasps (Hymenoptera: Vespidae) reveal evolutionary signatures of social life.</title>
        <authorList>
            <person name="Catto M.A."/>
            <person name="Caine P.B."/>
            <person name="Orr S.E."/>
            <person name="Hunt B.G."/>
            <person name="Goodisman M.A.D."/>
        </authorList>
    </citation>
    <scope>NUCLEOTIDE SEQUENCE [LARGE SCALE GENOMIC DNA]</scope>
    <source>
        <strain evidence="1">232</strain>
        <tissue evidence="1">Head and thorax</tissue>
    </source>
</reference>
<dbReference type="Proteomes" id="UP001607303">
    <property type="component" value="Unassembled WGS sequence"/>
</dbReference>
<dbReference type="EMBL" id="JAYRBN010000007">
    <property type="protein sequence ID" value="KAL2751086.1"/>
    <property type="molecule type" value="Genomic_DNA"/>
</dbReference>
<sequence>MLNLEQCWPLEKSSLNHRSFLYITKEVSNKVFNSSQYIPLFQGYLLKVNVDIYMLTASRKKIPTMGSFSFIRKEFHMFSDTNEKLNDLSRYLNKNLQYGSKKFREISTGL</sequence>